<organism evidence="2 3">
    <name type="scientific">Euzebyella saccharophila</name>
    <dbReference type="NCBI Taxonomy" id="679664"/>
    <lineage>
        <taxon>Bacteria</taxon>
        <taxon>Pseudomonadati</taxon>
        <taxon>Bacteroidota</taxon>
        <taxon>Flavobacteriia</taxon>
        <taxon>Flavobacteriales</taxon>
        <taxon>Flavobacteriaceae</taxon>
        <taxon>Euzebyella</taxon>
    </lineage>
</organism>
<comment type="caution">
    <text evidence="2">The sequence shown here is derived from an EMBL/GenBank/DDBJ whole genome shotgun (WGS) entry which is preliminary data.</text>
</comment>
<name>A0ABV8JIV0_9FLAO</name>
<feature type="signal peptide" evidence="1">
    <location>
        <begin position="1"/>
        <end position="23"/>
    </location>
</feature>
<keyword evidence="3" id="KW-1185">Reference proteome</keyword>
<proteinExistence type="predicted"/>
<evidence type="ECO:0000313" key="2">
    <source>
        <dbReference type="EMBL" id="MFC4094727.1"/>
    </source>
</evidence>
<gene>
    <name evidence="2" type="ORF">ACFOUT_02505</name>
</gene>
<evidence type="ECO:0000256" key="1">
    <source>
        <dbReference type="SAM" id="SignalP"/>
    </source>
</evidence>
<reference evidence="3" key="1">
    <citation type="journal article" date="2019" name="Int. J. Syst. Evol. Microbiol.">
        <title>The Global Catalogue of Microorganisms (GCM) 10K type strain sequencing project: providing services to taxonomists for standard genome sequencing and annotation.</title>
        <authorList>
            <consortium name="The Broad Institute Genomics Platform"/>
            <consortium name="The Broad Institute Genome Sequencing Center for Infectious Disease"/>
            <person name="Wu L."/>
            <person name="Ma J."/>
        </authorList>
    </citation>
    <scope>NUCLEOTIDE SEQUENCE [LARGE SCALE GENOMIC DNA]</scope>
    <source>
        <strain evidence="3">CECT 7477</strain>
    </source>
</reference>
<dbReference type="Proteomes" id="UP001595814">
    <property type="component" value="Unassembled WGS sequence"/>
</dbReference>
<evidence type="ECO:0000313" key="3">
    <source>
        <dbReference type="Proteomes" id="UP001595814"/>
    </source>
</evidence>
<feature type="chain" id="PRO_5046910058" evidence="1">
    <location>
        <begin position="24"/>
        <end position="673"/>
    </location>
</feature>
<accession>A0ABV8JIV0</accession>
<protein>
    <submittedName>
        <fullName evidence="2">Uncharacterized protein</fullName>
    </submittedName>
</protein>
<sequence>MKKNFTKPMAGLFLTLGLLFAVSCDDDDNGDMMGEEIPTCSDGIMNGDETGVDCGGTACTPCEDGMEMGRRTELFVTNNSNGDITKYSITGDSLVTYRTASDAAEGIYYNKEEDLLVQASRSSMQLEAFKETSMIMEDMDVTAAFNGAMDLESPRELAVSGTTYVVADTGSHKFFVYDKSGDSFMLTATLDIPFPVWGITFKGKDLYAVVDTTSDLAVFYDFAANAQDGLLRPSKRVKIEGIVRTHGLTYSAEDDTMVMTDIGDAANTADDGGFHVINEFSSKFDALSDGDVLPVGMQIRVAGPSTMMGNPIDVAYDSETDAVYVSEVGNGKVLGFTSIGNGGDLVPSFNKDLEAASSIYFSSDETDMDMGMETMGQETRLYATSTANGNITVYDGMGASMKTIVSASTSTEGIYYSPLSDDILQASRSGLMLESYADFSSLTDASTVQAAFMSDADLMSPREIAVSGYNVVVADNGENKLYVYTFDGSSFILQNTLQVDFDLWGITFMGDNLLAVVDNTSDLAIFNDFIKMNMMDGSIMPDKQVTVEGIVRTHGIDYSEASDVLVMTDIGAASDANTDGGFHVIQDFTLVIDALEDGATIPMASQSRVAGPSTMMGNPIDVAYDHKTDTVFIAEVGNGKVLGFANALDSNGDVAPTVSNDLMNASSIYLYNN</sequence>
<keyword evidence="1" id="KW-0732">Signal</keyword>
<dbReference type="SUPFAM" id="SSF75011">
    <property type="entry name" value="3-carboxy-cis,cis-mucoante lactonizing enzyme"/>
    <property type="match status" value="2"/>
</dbReference>
<dbReference type="PROSITE" id="PS51257">
    <property type="entry name" value="PROKAR_LIPOPROTEIN"/>
    <property type="match status" value="1"/>
</dbReference>
<dbReference type="RefSeq" id="WP_225621219.1">
    <property type="nucleotide sequence ID" value="NZ_JACYFJ010000003.1"/>
</dbReference>
<dbReference type="EMBL" id="JBHSAW010000003">
    <property type="protein sequence ID" value="MFC4094727.1"/>
    <property type="molecule type" value="Genomic_DNA"/>
</dbReference>